<evidence type="ECO:0000256" key="1">
    <source>
        <dbReference type="ARBA" id="ARBA00005466"/>
    </source>
</evidence>
<dbReference type="Gene3D" id="3.30.465.10">
    <property type="match status" value="1"/>
</dbReference>
<proteinExistence type="inferred from homology"/>
<dbReference type="InterPro" id="IPR050416">
    <property type="entry name" value="FAD-linked_Oxidoreductase"/>
</dbReference>
<comment type="similarity">
    <text evidence="1">Belongs to the oxygen-dependent FAD-linked oxidoreductase family.</text>
</comment>
<evidence type="ECO:0000256" key="3">
    <source>
        <dbReference type="ARBA" id="ARBA00022827"/>
    </source>
</evidence>
<dbReference type="GO" id="GO:0016491">
    <property type="term" value="F:oxidoreductase activity"/>
    <property type="evidence" value="ECO:0007669"/>
    <property type="project" value="UniProtKB-KW"/>
</dbReference>
<dbReference type="Pfam" id="PF01565">
    <property type="entry name" value="FAD_binding_4"/>
    <property type="match status" value="1"/>
</dbReference>
<name>A0A6G1KUY9_9PEZI</name>
<evidence type="ECO:0000313" key="8">
    <source>
        <dbReference type="Proteomes" id="UP000799436"/>
    </source>
</evidence>
<organism evidence="7 8">
    <name type="scientific">Teratosphaeria nubilosa</name>
    <dbReference type="NCBI Taxonomy" id="161662"/>
    <lineage>
        <taxon>Eukaryota</taxon>
        <taxon>Fungi</taxon>
        <taxon>Dikarya</taxon>
        <taxon>Ascomycota</taxon>
        <taxon>Pezizomycotina</taxon>
        <taxon>Dothideomycetes</taxon>
        <taxon>Dothideomycetidae</taxon>
        <taxon>Mycosphaerellales</taxon>
        <taxon>Teratosphaeriaceae</taxon>
        <taxon>Teratosphaeria</taxon>
    </lineage>
</organism>
<dbReference type="OrthoDB" id="2151789at2759"/>
<dbReference type="PROSITE" id="PS51387">
    <property type="entry name" value="FAD_PCMH"/>
    <property type="match status" value="1"/>
</dbReference>
<gene>
    <name evidence="7" type="ORF">EJ03DRAFT_321710</name>
</gene>
<dbReference type="InterPro" id="IPR006094">
    <property type="entry name" value="Oxid_FAD_bind_N"/>
</dbReference>
<keyword evidence="5" id="KW-0472">Membrane</keyword>
<evidence type="ECO:0000256" key="5">
    <source>
        <dbReference type="SAM" id="Phobius"/>
    </source>
</evidence>
<dbReference type="InterPro" id="IPR036318">
    <property type="entry name" value="FAD-bd_PCMH-like_sf"/>
</dbReference>
<reference evidence="7" key="1">
    <citation type="journal article" date="2020" name="Stud. Mycol.">
        <title>101 Dothideomycetes genomes: a test case for predicting lifestyles and emergence of pathogens.</title>
        <authorList>
            <person name="Haridas S."/>
            <person name="Albert R."/>
            <person name="Binder M."/>
            <person name="Bloem J."/>
            <person name="Labutti K."/>
            <person name="Salamov A."/>
            <person name="Andreopoulos B."/>
            <person name="Baker S."/>
            <person name="Barry K."/>
            <person name="Bills G."/>
            <person name="Bluhm B."/>
            <person name="Cannon C."/>
            <person name="Castanera R."/>
            <person name="Culley D."/>
            <person name="Daum C."/>
            <person name="Ezra D."/>
            <person name="Gonzalez J."/>
            <person name="Henrissat B."/>
            <person name="Kuo A."/>
            <person name="Liang C."/>
            <person name="Lipzen A."/>
            <person name="Lutzoni F."/>
            <person name="Magnuson J."/>
            <person name="Mondo S."/>
            <person name="Nolan M."/>
            <person name="Ohm R."/>
            <person name="Pangilinan J."/>
            <person name="Park H.-J."/>
            <person name="Ramirez L."/>
            <person name="Alfaro M."/>
            <person name="Sun H."/>
            <person name="Tritt A."/>
            <person name="Yoshinaga Y."/>
            <person name="Zwiers L.-H."/>
            <person name="Turgeon B."/>
            <person name="Goodwin S."/>
            <person name="Spatafora J."/>
            <person name="Crous P."/>
            <person name="Grigoriev I."/>
        </authorList>
    </citation>
    <scope>NUCLEOTIDE SEQUENCE</scope>
    <source>
        <strain evidence="7">CBS 116005</strain>
    </source>
</reference>
<keyword evidence="5" id="KW-0812">Transmembrane</keyword>
<keyword evidence="8" id="KW-1185">Reference proteome</keyword>
<dbReference type="Proteomes" id="UP000799436">
    <property type="component" value="Unassembled WGS sequence"/>
</dbReference>
<evidence type="ECO:0000256" key="2">
    <source>
        <dbReference type="ARBA" id="ARBA00022630"/>
    </source>
</evidence>
<feature type="transmembrane region" description="Helical" evidence="5">
    <location>
        <begin position="12"/>
        <end position="31"/>
    </location>
</feature>
<accession>A0A6G1KUY9</accession>
<keyword evidence="4" id="KW-0560">Oxidoreductase</keyword>
<protein>
    <submittedName>
        <fullName evidence="7">FAD-binding domain-containing protein</fullName>
    </submittedName>
</protein>
<keyword evidence="2" id="KW-0285">Flavoprotein</keyword>
<evidence type="ECO:0000313" key="7">
    <source>
        <dbReference type="EMBL" id="KAF2764142.1"/>
    </source>
</evidence>
<dbReference type="GO" id="GO:0071949">
    <property type="term" value="F:FAD binding"/>
    <property type="evidence" value="ECO:0007669"/>
    <property type="project" value="InterPro"/>
</dbReference>
<evidence type="ECO:0000259" key="6">
    <source>
        <dbReference type="PROSITE" id="PS51387"/>
    </source>
</evidence>
<dbReference type="EMBL" id="ML995937">
    <property type="protein sequence ID" value="KAF2764142.1"/>
    <property type="molecule type" value="Genomic_DNA"/>
</dbReference>
<sequence length="476" mass="50777">MPNTTDYTAARTGKYATTCVIVLLISCLAVWSETCVNTPYCVFQPASATELADGLKILVWAKTRFAVRSQGHMPVPLANGIDNGVFISTSFLNKNRLINNNSIVQIGPGQPWASVYEYVSPYGLGVAGGRFSPVGVGGLLLGGGINYFGSQIGWSCSAVVNYEIVLANSTIVCANKTTNPDLFWALKGGGNNFGIVTRFDVKTYPVTRLYGGTTIFAAANCNAFLDAVSSYVLPGGGSYDDKSAILPDVNLDPATNTSRCSLVAFYDGATSNPVALANFTAIPAASTDNSIRMSFVNYTNETNTPVYASRASRWMFASTAAKISIETVPLLNKTFTDSVLAAMTKLTNTSGTSASLAMQPITVALLQAARDAGGDAINLDPADGPFLSILITLQWSDAADDATVHSIAQDFICRLEEKTKSMELYYPFKYMNDAMRGQEIYKAYGGGKSLPKLKAIQSAYDPAGVFAQFENSGFKL</sequence>
<dbReference type="InterPro" id="IPR016166">
    <property type="entry name" value="FAD-bd_PCMH"/>
</dbReference>
<dbReference type="PANTHER" id="PTHR42973:SF53">
    <property type="entry name" value="FAD-BINDING PCMH-TYPE DOMAIN-CONTAINING PROTEIN-RELATED"/>
    <property type="match status" value="1"/>
</dbReference>
<keyword evidence="3" id="KW-0274">FAD</keyword>
<dbReference type="SUPFAM" id="SSF56176">
    <property type="entry name" value="FAD-binding/transporter-associated domain-like"/>
    <property type="match status" value="1"/>
</dbReference>
<dbReference type="InterPro" id="IPR016169">
    <property type="entry name" value="FAD-bd_PCMH_sub2"/>
</dbReference>
<dbReference type="PANTHER" id="PTHR42973">
    <property type="entry name" value="BINDING OXIDOREDUCTASE, PUTATIVE (AFU_ORTHOLOGUE AFUA_1G17690)-RELATED"/>
    <property type="match status" value="1"/>
</dbReference>
<feature type="domain" description="FAD-binding PCMH-type" evidence="6">
    <location>
        <begin position="35"/>
        <end position="206"/>
    </location>
</feature>
<evidence type="ECO:0000256" key="4">
    <source>
        <dbReference type="ARBA" id="ARBA00023002"/>
    </source>
</evidence>
<keyword evidence="5" id="KW-1133">Transmembrane helix</keyword>
<dbReference type="AlphaFoldDB" id="A0A6G1KUY9"/>